<evidence type="ECO:0000256" key="2">
    <source>
        <dbReference type="ARBA" id="ARBA00022771"/>
    </source>
</evidence>
<dbReference type="PANTHER" id="PTHR14155:SF627">
    <property type="entry name" value="OS06G0192800 PROTEIN"/>
    <property type="match status" value="1"/>
</dbReference>
<dbReference type="Gene3D" id="3.30.40.10">
    <property type="entry name" value="Zinc/RING finger domain, C3HC4 (zinc finger)"/>
    <property type="match status" value="1"/>
</dbReference>
<feature type="compositionally biased region" description="Acidic residues" evidence="5">
    <location>
        <begin position="173"/>
        <end position="185"/>
    </location>
</feature>
<feature type="region of interest" description="Disordered" evidence="5">
    <location>
        <begin position="222"/>
        <end position="328"/>
    </location>
</feature>
<dbReference type="Proteomes" id="UP000027222">
    <property type="component" value="Unassembled WGS sequence"/>
</dbReference>
<feature type="transmembrane region" description="Helical" evidence="6">
    <location>
        <begin position="839"/>
        <end position="855"/>
    </location>
</feature>
<name>A0A067T0Q9_GALM3</name>
<dbReference type="GO" id="GO:0008270">
    <property type="term" value="F:zinc ion binding"/>
    <property type="evidence" value="ECO:0007669"/>
    <property type="project" value="UniProtKB-KW"/>
</dbReference>
<keyword evidence="2 4" id="KW-0863">Zinc-finger</keyword>
<evidence type="ECO:0000256" key="5">
    <source>
        <dbReference type="SAM" id="MobiDB-lite"/>
    </source>
</evidence>
<dbReference type="AlphaFoldDB" id="A0A067T0Q9"/>
<reference evidence="9" key="1">
    <citation type="journal article" date="2014" name="Proc. Natl. Acad. Sci. U.S.A.">
        <title>Extensive sampling of basidiomycete genomes demonstrates inadequacy of the white-rot/brown-rot paradigm for wood decay fungi.</title>
        <authorList>
            <person name="Riley R."/>
            <person name="Salamov A.A."/>
            <person name="Brown D.W."/>
            <person name="Nagy L.G."/>
            <person name="Floudas D."/>
            <person name="Held B.W."/>
            <person name="Levasseur A."/>
            <person name="Lombard V."/>
            <person name="Morin E."/>
            <person name="Otillar R."/>
            <person name="Lindquist E.A."/>
            <person name="Sun H."/>
            <person name="LaButti K.M."/>
            <person name="Schmutz J."/>
            <person name="Jabbour D."/>
            <person name="Luo H."/>
            <person name="Baker S.E."/>
            <person name="Pisabarro A.G."/>
            <person name="Walton J.D."/>
            <person name="Blanchette R.A."/>
            <person name="Henrissat B."/>
            <person name="Martin F."/>
            <person name="Cullen D."/>
            <person name="Hibbett D.S."/>
            <person name="Grigoriev I.V."/>
        </authorList>
    </citation>
    <scope>NUCLEOTIDE SEQUENCE [LARGE SCALE GENOMIC DNA]</scope>
    <source>
        <strain evidence="9">CBS 339.88</strain>
    </source>
</reference>
<feature type="transmembrane region" description="Helical" evidence="6">
    <location>
        <begin position="807"/>
        <end position="827"/>
    </location>
</feature>
<feature type="region of interest" description="Disordered" evidence="5">
    <location>
        <begin position="159"/>
        <end position="203"/>
    </location>
</feature>
<feature type="region of interest" description="Disordered" evidence="5">
    <location>
        <begin position="960"/>
        <end position="990"/>
    </location>
</feature>
<feature type="compositionally biased region" description="Basic and acidic residues" evidence="5">
    <location>
        <begin position="273"/>
        <end position="293"/>
    </location>
</feature>
<gene>
    <name evidence="8" type="ORF">GALMADRAFT_68821</name>
</gene>
<dbReference type="OrthoDB" id="8062037at2759"/>
<proteinExistence type="predicted"/>
<feature type="region of interest" description="Disordered" evidence="5">
    <location>
        <begin position="560"/>
        <end position="638"/>
    </location>
</feature>
<dbReference type="CDD" id="cd16448">
    <property type="entry name" value="RING-H2"/>
    <property type="match status" value="1"/>
</dbReference>
<organism evidence="8 9">
    <name type="scientific">Galerina marginata (strain CBS 339.88)</name>
    <dbReference type="NCBI Taxonomy" id="685588"/>
    <lineage>
        <taxon>Eukaryota</taxon>
        <taxon>Fungi</taxon>
        <taxon>Dikarya</taxon>
        <taxon>Basidiomycota</taxon>
        <taxon>Agaricomycotina</taxon>
        <taxon>Agaricomycetes</taxon>
        <taxon>Agaricomycetidae</taxon>
        <taxon>Agaricales</taxon>
        <taxon>Agaricineae</taxon>
        <taxon>Strophariaceae</taxon>
        <taxon>Galerina</taxon>
    </lineage>
</organism>
<feature type="compositionally biased region" description="Polar residues" evidence="5">
    <location>
        <begin position="628"/>
        <end position="637"/>
    </location>
</feature>
<sequence>MVRRPKLTPPPDVPTLLDVSGSVPGILDPTQPSRLLRYSNSTLSFASFDPDIAAPIGISRLGSLSLSDEQCPPKRIVIETIPGKGTFWRWIPRARKVEHVMDEGTFPRVVLLCGQAVVISQEQWDIYKLDPLYDCFVDDFSRPSVISKKASPMFERFKSPSLRSQGSASSIVPDDEDIDMMDEDGNSSKRRSRPKSTPRERFDFTNFASTSYERLNHKRTEENAYFKEDSQNRNTKHYTPKVQKRARTLSPSSSKRASTSHRTKRKSTQQARWEVEKEARKQERERKFMREVLSEVPQPQSHSEAHTGMGESNFPDIPQSSEETGGLHAQKLEESRRKMAELNADRDRQRQREQLYRGEEEEARRVKAEARRQAEEKMRQMEAEARRLQEQEETRLRDQERRRRVEMMEHLDRERALRHLQWERGVWTNARAIERFKAVLEFFVNTRFEAENFPLTFIDIPWPTLRRPNELRVQDVDWQGATAFFDAAKSLMSVGDYKKFVKICFLKLHTDRWSSRRLYAAIMDEGERNEIETGQCLDSAFASLSIHYYFIFSSCEGGDPESTSDQQAGNGHQVSNNFALHSGIHQPPSSAPLAQTAASWPVSGPSLGSDNPSTARGRPPPQPPQAMTPHNHQQANRAGSIPRNLPLYVRLMMYFGVGRRASHARKSLVSLIWNVSWGFLQVVAIITMLILTGTLFRSTTNPSLSEWTACDRPLGVWASLWVVRVVLASVLAYWEFQRDRVLHPARADSEANSANFQPHAMVNENGNPAVVAHGNFPANNPTNNGVPTPATLPEAPVLPHSRVYSRLTLLSSLMTLSWFLTAHILEYTSINTCRHTSPHLWWLVFGILCIMYLMVLEVVLLGLVVLVIAPILFIFWNIFLICIGRHPLQNPHMIKPEIGKLPKSIVDRIPLVMYIPPPPEGESDLAVQTQHSYPPKVDSLTPKPPHKRFKLLHNFSSFRSKKTDEGADNSSEKREERLHSDAEGPISWEDNWEQSEFPFVALEGNRAACAICLMDFEEPKRKNAGPAPEEPREEEKPEPISHSVKASSSSAPPPTNITEEQRLDQLKLADAGEGAQPLRLLACGHVFHKTCLDPWLTDVSGRCPVCQRAVEVQKSKKKSRRAD</sequence>
<feature type="compositionally biased region" description="Polar residues" evidence="5">
    <location>
        <begin position="161"/>
        <end position="170"/>
    </location>
</feature>
<feature type="domain" description="RING-type" evidence="7">
    <location>
        <begin position="1009"/>
        <end position="1107"/>
    </location>
</feature>
<feature type="transmembrane region" description="Helical" evidence="6">
    <location>
        <begin position="714"/>
        <end position="734"/>
    </location>
</feature>
<evidence type="ECO:0000256" key="6">
    <source>
        <dbReference type="SAM" id="Phobius"/>
    </source>
</evidence>
<feature type="compositionally biased region" description="Basic residues" evidence="5">
    <location>
        <begin position="234"/>
        <end position="247"/>
    </location>
</feature>
<evidence type="ECO:0000256" key="4">
    <source>
        <dbReference type="PROSITE-ProRule" id="PRU00175"/>
    </source>
</evidence>
<feature type="transmembrane region" description="Helical" evidence="6">
    <location>
        <begin position="861"/>
        <end position="883"/>
    </location>
</feature>
<feature type="region of interest" description="Disordered" evidence="5">
    <location>
        <begin position="1020"/>
        <end position="1057"/>
    </location>
</feature>
<keyword evidence="3" id="KW-0862">Zinc</keyword>
<evidence type="ECO:0000313" key="8">
    <source>
        <dbReference type="EMBL" id="KDR75897.1"/>
    </source>
</evidence>
<feature type="compositionally biased region" description="Basic and acidic residues" evidence="5">
    <location>
        <begin position="222"/>
        <end position="231"/>
    </location>
</feature>
<feature type="compositionally biased region" description="Basic and acidic residues" evidence="5">
    <location>
        <begin position="1029"/>
        <end position="1039"/>
    </location>
</feature>
<feature type="transmembrane region" description="Helical" evidence="6">
    <location>
        <begin position="671"/>
        <end position="693"/>
    </location>
</feature>
<protein>
    <recommendedName>
        <fullName evidence="7">RING-type domain-containing protein</fullName>
    </recommendedName>
</protein>
<feature type="region of interest" description="Disordered" evidence="5">
    <location>
        <begin position="341"/>
        <end position="395"/>
    </location>
</feature>
<keyword evidence="6" id="KW-1133">Transmembrane helix</keyword>
<dbReference type="SUPFAM" id="SSF57850">
    <property type="entry name" value="RING/U-box"/>
    <property type="match status" value="1"/>
</dbReference>
<dbReference type="InterPro" id="IPR013083">
    <property type="entry name" value="Znf_RING/FYVE/PHD"/>
</dbReference>
<dbReference type="STRING" id="685588.A0A067T0Q9"/>
<accession>A0A067T0Q9</accession>
<evidence type="ECO:0000256" key="3">
    <source>
        <dbReference type="ARBA" id="ARBA00022833"/>
    </source>
</evidence>
<evidence type="ECO:0000259" key="7">
    <source>
        <dbReference type="PROSITE" id="PS50089"/>
    </source>
</evidence>
<dbReference type="Pfam" id="PF13639">
    <property type="entry name" value="zf-RING_2"/>
    <property type="match status" value="1"/>
</dbReference>
<dbReference type="SMART" id="SM00184">
    <property type="entry name" value="RING"/>
    <property type="match status" value="1"/>
</dbReference>
<dbReference type="HOGENOM" id="CLU_280899_0_0_1"/>
<dbReference type="InterPro" id="IPR001841">
    <property type="entry name" value="Znf_RING"/>
</dbReference>
<keyword evidence="9" id="KW-1185">Reference proteome</keyword>
<feature type="compositionally biased region" description="Polar residues" evidence="5">
    <location>
        <begin position="561"/>
        <end position="579"/>
    </location>
</feature>
<evidence type="ECO:0000313" key="9">
    <source>
        <dbReference type="Proteomes" id="UP000027222"/>
    </source>
</evidence>
<dbReference type="PROSITE" id="PS50089">
    <property type="entry name" value="ZF_RING_2"/>
    <property type="match status" value="1"/>
</dbReference>
<keyword evidence="6" id="KW-0812">Transmembrane</keyword>
<dbReference type="InterPro" id="IPR053238">
    <property type="entry name" value="RING-H2_zinc_finger"/>
</dbReference>
<feature type="compositionally biased region" description="Basic and acidic residues" evidence="5">
    <location>
        <begin position="961"/>
        <end position="982"/>
    </location>
</feature>
<keyword evidence="6" id="KW-0472">Membrane</keyword>
<feature type="compositionally biased region" description="Basic residues" evidence="5">
    <location>
        <begin position="258"/>
        <end position="267"/>
    </location>
</feature>
<dbReference type="EMBL" id="KL142380">
    <property type="protein sequence ID" value="KDR75897.1"/>
    <property type="molecule type" value="Genomic_DNA"/>
</dbReference>
<dbReference type="PANTHER" id="PTHR14155">
    <property type="entry name" value="RING FINGER DOMAIN-CONTAINING"/>
    <property type="match status" value="1"/>
</dbReference>
<evidence type="ECO:0000256" key="1">
    <source>
        <dbReference type="ARBA" id="ARBA00022723"/>
    </source>
</evidence>
<keyword evidence="1" id="KW-0479">Metal-binding</keyword>
<feature type="compositionally biased region" description="Low complexity" evidence="5">
    <location>
        <begin position="1040"/>
        <end position="1050"/>
    </location>
</feature>